<protein>
    <submittedName>
        <fullName evidence="1 3">Uncharacterized protein</fullName>
    </submittedName>
</protein>
<dbReference type="EMBL" id="UXUI01013860">
    <property type="protein sequence ID" value="VDD97487.1"/>
    <property type="molecule type" value="Genomic_DNA"/>
</dbReference>
<gene>
    <name evidence="1" type="ORF">EVEC_LOCUS12238</name>
</gene>
<name>A0A0N4VPZ2_ENTVE</name>
<accession>A0A0N4VPZ2</accession>
<dbReference type="WBParaSite" id="EVEC_0001308401-mRNA-1">
    <property type="protein sequence ID" value="EVEC_0001308401-mRNA-1"/>
    <property type="gene ID" value="EVEC_0001308401"/>
</dbReference>
<keyword evidence="2" id="KW-1185">Reference proteome</keyword>
<organism evidence="3">
    <name type="scientific">Enterobius vermicularis</name>
    <name type="common">Human pinworm</name>
    <dbReference type="NCBI Taxonomy" id="51028"/>
    <lineage>
        <taxon>Eukaryota</taxon>
        <taxon>Metazoa</taxon>
        <taxon>Ecdysozoa</taxon>
        <taxon>Nematoda</taxon>
        <taxon>Chromadorea</taxon>
        <taxon>Rhabditida</taxon>
        <taxon>Spirurina</taxon>
        <taxon>Oxyuridomorpha</taxon>
        <taxon>Oxyuroidea</taxon>
        <taxon>Oxyuridae</taxon>
        <taxon>Enterobius</taxon>
    </lineage>
</organism>
<evidence type="ECO:0000313" key="2">
    <source>
        <dbReference type="Proteomes" id="UP000274131"/>
    </source>
</evidence>
<sequence>MKEDKVGYDGPQDPSVYQLEQGTMRCTDVALTEQGGGGGGTEMDDMKRGAEYWKRKAASYQFRSTF</sequence>
<proteinExistence type="predicted"/>
<evidence type="ECO:0000313" key="3">
    <source>
        <dbReference type="WBParaSite" id="EVEC_0001308401-mRNA-1"/>
    </source>
</evidence>
<reference evidence="3" key="1">
    <citation type="submission" date="2017-02" db="UniProtKB">
        <authorList>
            <consortium name="WormBaseParasite"/>
        </authorList>
    </citation>
    <scope>IDENTIFICATION</scope>
</reference>
<reference evidence="1 2" key="2">
    <citation type="submission" date="2018-10" db="EMBL/GenBank/DDBJ databases">
        <authorList>
            <consortium name="Pathogen Informatics"/>
        </authorList>
    </citation>
    <scope>NUCLEOTIDE SEQUENCE [LARGE SCALE GENOMIC DNA]</scope>
</reference>
<dbReference type="AlphaFoldDB" id="A0A0N4VPZ2"/>
<dbReference type="Proteomes" id="UP000274131">
    <property type="component" value="Unassembled WGS sequence"/>
</dbReference>
<evidence type="ECO:0000313" key="1">
    <source>
        <dbReference type="EMBL" id="VDD97487.1"/>
    </source>
</evidence>